<proteinExistence type="predicted"/>
<protein>
    <submittedName>
        <fullName evidence="1">Uncharacterized protein</fullName>
    </submittedName>
</protein>
<accession>A0A396ITY4</accession>
<dbReference type="AlphaFoldDB" id="A0A396ITY4"/>
<organism evidence="1">
    <name type="scientific">Medicago truncatula</name>
    <name type="common">Barrel medic</name>
    <name type="synonym">Medicago tribuloides</name>
    <dbReference type="NCBI Taxonomy" id="3880"/>
    <lineage>
        <taxon>Eukaryota</taxon>
        <taxon>Viridiplantae</taxon>
        <taxon>Streptophyta</taxon>
        <taxon>Embryophyta</taxon>
        <taxon>Tracheophyta</taxon>
        <taxon>Spermatophyta</taxon>
        <taxon>Magnoliopsida</taxon>
        <taxon>eudicotyledons</taxon>
        <taxon>Gunneridae</taxon>
        <taxon>Pentapetalae</taxon>
        <taxon>rosids</taxon>
        <taxon>fabids</taxon>
        <taxon>Fabales</taxon>
        <taxon>Fabaceae</taxon>
        <taxon>Papilionoideae</taxon>
        <taxon>50 kb inversion clade</taxon>
        <taxon>NPAAA clade</taxon>
        <taxon>Hologalegina</taxon>
        <taxon>IRL clade</taxon>
        <taxon>Trifolieae</taxon>
        <taxon>Medicago</taxon>
    </lineage>
</organism>
<dbReference type="Proteomes" id="UP000265566">
    <property type="component" value="Chromosome 3"/>
</dbReference>
<sequence length="162" mass="17230">MLSFKNAPVLAQAILAVLPPWIQHNQQQDPAIVNGGGENQHGGGQGKGLMHIMANIIIQIEPVLALAILAVLPPQHQQQQVAGNLQVPAMVNGGGGAYLDEFEMANDHFKHMWYARGLDGALGPDPNVFRDLGLIGDGFDAVFAVALANYNLVHVIGGMRKG</sequence>
<evidence type="ECO:0000313" key="1">
    <source>
        <dbReference type="EMBL" id="RHN67425.1"/>
    </source>
</evidence>
<dbReference type="Gramene" id="rna15614">
    <property type="protein sequence ID" value="RHN67425.1"/>
    <property type="gene ID" value="gene15614"/>
</dbReference>
<reference evidence="1" key="1">
    <citation type="journal article" date="2018" name="Nat. Plants">
        <title>Whole-genome landscape of Medicago truncatula symbiotic genes.</title>
        <authorList>
            <person name="Pecrix Y."/>
            <person name="Gamas P."/>
            <person name="Carrere S."/>
        </authorList>
    </citation>
    <scope>NUCLEOTIDE SEQUENCE</scope>
    <source>
        <tissue evidence="1">Leaves</tissue>
    </source>
</reference>
<dbReference type="EMBL" id="PSQE01000003">
    <property type="protein sequence ID" value="RHN67425.1"/>
    <property type="molecule type" value="Genomic_DNA"/>
</dbReference>
<gene>
    <name evidence="1" type="ORF">MtrunA17_Chr3g0102591</name>
</gene>
<name>A0A396ITY4_MEDTR</name>
<comment type="caution">
    <text evidence="1">The sequence shown here is derived from an EMBL/GenBank/DDBJ whole genome shotgun (WGS) entry which is preliminary data.</text>
</comment>